<dbReference type="GO" id="GO:0007165">
    <property type="term" value="P:signal transduction"/>
    <property type="evidence" value="ECO:0007669"/>
    <property type="project" value="TreeGrafter"/>
</dbReference>
<comment type="caution">
    <text evidence="10">The sequence shown here is derived from an EMBL/GenBank/DDBJ whole genome shotgun (WGS) entry which is preliminary data.</text>
</comment>
<keyword evidence="6" id="KW-0804">Transcription</keyword>
<dbReference type="RefSeq" id="WP_035513919.1">
    <property type="nucleotide sequence ID" value="NZ_KN234746.1"/>
</dbReference>
<dbReference type="Gene3D" id="3.30.540.10">
    <property type="entry name" value="Fructose-1,6-Bisphosphatase, subunit A, domain 1"/>
    <property type="match status" value="1"/>
</dbReference>
<evidence type="ECO:0000313" key="11">
    <source>
        <dbReference type="Proteomes" id="UP000029640"/>
    </source>
</evidence>
<evidence type="ECO:0000256" key="6">
    <source>
        <dbReference type="ARBA" id="ARBA00022814"/>
    </source>
</evidence>
<dbReference type="eggNOG" id="COG0483">
    <property type="taxonomic scope" value="Bacteria"/>
</dbReference>
<gene>
    <name evidence="10" type="ORF">HRUBRA_00469</name>
</gene>
<name>A0A095XZ16_9GAMM</name>
<dbReference type="GO" id="GO:0046872">
    <property type="term" value="F:metal ion binding"/>
    <property type="evidence" value="ECO:0007669"/>
    <property type="project" value="UniProtKB-KW"/>
</dbReference>
<dbReference type="EMBL" id="AUVB01000013">
    <property type="protein sequence ID" value="KGE04996.1"/>
    <property type="molecule type" value="Genomic_DNA"/>
</dbReference>
<dbReference type="PROSITE" id="PS00629">
    <property type="entry name" value="IMP_1"/>
    <property type="match status" value="1"/>
</dbReference>
<dbReference type="CDD" id="cd01639">
    <property type="entry name" value="IMPase"/>
    <property type="match status" value="1"/>
</dbReference>
<feature type="binding site" evidence="8">
    <location>
        <position position="87"/>
    </location>
    <ligand>
        <name>Mg(2+)</name>
        <dbReference type="ChEBI" id="CHEBI:18420"/>
        <label>1</label>
        <note>catalytic</note>
    </ligand>
</feature>
<proteinExistence type="inferred from homology"/>
<evidence type="ECO:0000256" key="4">
    <source>
        <dbReference type="ARBA" id="ARBA00022723"/>
    </source>
</evidence>
<dbReference type="FunFam" id="3.30.540.10:FF:000003">
    <property type="entry name" value="Inositol-1-monophosphatase"/>
    <property type="match status" value="1"/>
</dbReference>
<dbReference type="Gene3D" id="3.40.190.80">
    <property type="match status" value="1"/>
</dbReference>
<keyword evidence="4 8" id="KW-0479">Metal-binding</keyword>
<evidence type="ECO:0000256" key="7">
    <source>
        <dbReference type="ARBA" id="ARBA00022842"/>
    </source>
</evidence>
<feature type="binding site" evidence="8">
    <location>
        <position position="67"/>
    </location>
    <ligand>
        <name>Mg(2+)</name>
        <dbReference type="ChEBI" id="CHEBI:18420"/>
        <label>1</label>
        <note>catalytic</note>
    </ligand>
</feature>
<keyword evidence="6" id="KW-0805">Transcription regulation</keyword>
<evidence type="ECO:0000256" key="5">
    <source>
        <dbReference type="ARBA" id="ARBA00022801"/>
    </source>
</evidence>
<evidence type="ECO:0000256" key="9">
    <source>
        <dbReference type="RuleBase" id="RU364068"/>
    </source>
</evidence>
<dbReference type="InterPro" id="IPR000760">
    <property type="entry name" value="Inositol_monophosphatase-like"/>
</dbReference>
<protein>
    <recommendedName>
        <fullName evidence="9">Inositol-1-monophosphatase</fullName>
        <ecNumber evidence="9">3.1.3.25</ecNumber>
    </recommendedName>
</protein>
<dbReference type="Proteomes" id="UP000029640">
    <property type="component" value="Unassembled WGS sequence"/>
</dbReference>
<keyword evidence="7 8" id="KW-0460">Magnesium</keyword>
<evidence type="ECO:0000313" key="10">
    <source>
        <dbReference type="EMBL" id="KGE04996.1"/>
    </source>
</evidence>
<dbReference type="InterPro" id="IPR020583">
    <property type="entry name" value="Inositol_monoP_metal-BS"/>
</dbReference>
<dbReference type="PANTHER" id="PTHR20854:SF4">
    <property type="entry name" value="INOSITOL-1-MONOPHOSPHATASE-RELATED"/>
    <property type="match status" value="1"/>
</dbReference>
<keyword evidence="6" id="KW-0889">Transcription antitermination</keyword>
<dbReference type="PROSITE" id="PS00630">
    <property type="entry name" value="IMP_2"/>
    <property type="match status" value="1"/>
</dbReference>
<feature type="binding site" evidence="8">
    <location>
        <position position="214"/>
    </location>
    <ligand>
        <name>Mg(2+)</name>
        <dbReference type="ChEBI" id="CHEBI:18420"/>
        <label>1</label>
        <note>catalytic</note>
    </ligand>
</feature>
<keyword evidence="5 9" id="KW-0378">Hydrolase</keyword>
<dbReference type="PRINTS" id="PR01959">
    <property type="entry name" value="SBIMPHPHTASE"/>
</dbReference>
<dbReference type="InterPro" id="IPR022337">
    <property type="entry name" value="Inositol_monophosphatase_SuhB"/>
</dbReference>
<dbReference type="PATRIC" id="fig|1265313.6.peg.466"/>
<dbReference type="InterPro" id="IPR033942">
    <property type="entry name" value="IMPase"/>
</dbReference>
<evidence type="ECO:0000256" key="2">
    <source>
        <dbReference type="ARBA" id="ARBA00001946"/>
    </source>
</evidence>
<dbReference type="GO" id="GO:0006020">
    <property type="term" value="P:inositol metabolic process"/>
    <property type="evidence" value="ECO:0007669"/>
    <property type="project" value="TreeGrafter"/>
</dbReference>
<reference evidence="10 11" key="1">
    <citation type="journal article" date="2014" name="Genome Announc.">
        <title>Genome Sequence of Gammaproteobacterial Pseudohaliea rubra Type Strain DSM 19751, Isolated from Coastal Seawater of the Mediterranean Sea.</title>
        <authorList>
            <person name="Spring S."/>
            <person name="Fiebig A."/>
            <person name="Riedel T."/>
            <person name="Goker M."/>
            <person name="Klenk H.P."/>
        </authorList>
    </citation>
    <scope>NUCLEOTIDE SEQUENCE [LARGE SCALE GENOMIC DNA]</scope>
    <source>
        <strain evidence="10 11">DSM 19751</strain>
    </source>
</reference>
<dbReference type="SUPFAM" id="SSF56655">
    <property type="entry name" value="Carbohydrate phosphatase"/>
    <property type="match status" value="1"/>
</dbReference>
<sequence length="266" mass="28897">MEPMINIALRAARRAGEHIVRASDDLDRLQVRIKDANDFVSEVDERAEDIIVEQLKRAYPGHAFRGEESGLTGDPAADYQWVIDPLDGTTNFLRGIPHYAVSIACLYRGKVEHAVVLDPVRREEFTASRGRGAQLNGRRVRVSKRENLDGALLGTGIPFRGHCDQHLADYSKTLAVLAAKCAGIRRAGAASLDLAYVAAGRLDAFWEIGLARWDMAAGSLLVREAGGLVADLDGTENYFESGNIACGNPKCFKAVLQAARPLAGAR</sequence>
<dbReference type="InterPro" id="IPR020550">
    <property type="entry name" value="Inositol_monophosphatase_CS"/>
</dbReference>
<dbReference type="GO" id="GO:0046854">
    <property type="term" value="P:phosphatidylinositol phosphate biosynthetic process"/>
    <property type="evidence" value="ECO:0007669"/>
    <property type="project" value="InterPro"/>
</dbReference>
<feature type="binding site" evidence="8">
    <location>
        <position position="84"/>
    </location>
    <ligand>
        <name>Mg(2+)</name>
        <dbReference type="ChEBI" id="CHEBI:18420"/>
        <label>1</label>
        <note>catalytic</note>
    </ligand>
</feature>
<dbReference type="STRING" id="1265313.HRUBRA_00469"/>
<organism evidence="10 11">
    <name type="scientific">Pseudohaliea rubra DSM 19751</name>
    <dbReference type="NCBI Taxonomy" id="1265313"/>
    <lineage>
        <taxon>Bacteria</taxon>
        <taxon>Pseudomonadati</taxon>
        <taxon>Pseudomonadota</taxon>
        <taxon>Gammaproteobacteria</taxon>
        <taxon>Cellvibrionales</taxon>
        <taxon>Halieaceae</taxon>
        <taxon>Pseudohaliea</taxon>
    </lineage>
</organism>
<comment type="catalytic activity">
    <reaction evidence="1 9">
        <text>a myo-inositol phosphate + H2O = myo-inositol + phosphate</text>
        <dbReference type="Rhea" id="RHEA:24056"/>
        <dbReference type="ChEBI" id="CHEBI:15377"/>
        <dbReference type="ChEBI" id="CHEBI:17268"/>
        <dbReference type="ChEBI" id="CHEBI:43474"/>
        <dbReference type="ChEBI" id="CHEBI:84139"/>
        <dbReference type="EC" id="3.1.3.25"/>
    </reaction>
</comment>
<evidence type="ECO:0000256" key="1">
    <source>
        <dbReference type="ARBA" id="ARBA00001033"/>
    </source>
</evidence>
<evidence type="ECO:0000256" key="8">
    <source>
        <dbReference type="PIRSR" id="PIRSR600760-2"/>
    </source>
</evidence>
<dbReference type="GO" id="GO:0008934">
    <property type="term" value="F:inositol monophosphate 1-phosphatase activity"/>
    <property type="evidence" value="ECO:0007669"/>
    <property type="project" value="InterPro"/>
</dbReference>
<dbReference type="PANTHER" id="PTHR20854">
    <property type="entry name" value="INOSITOL MONOPHOSPHATASE"/>
    <property type="match status" value="1"/>
</dbReference>
<dbReference type="HOGENOM" id="CLU_044118_0_4_6"/>
<comment type="cofactor">
    <cofactor evidence="2 8 9">
        <name>Mg(2+)</name>
        <dbReference type="ChEBI" id="CHEBI:18420"/>
    </cofactor>
</comment>
<dbReference type="GO" id="GO:0031564">
    <property type="term" value="P:transcription antitermination"/>
    <property type="evidence" value="ECO:0007669"/>
    <property type="project" value="UniProtKB-KW"/>
</dbReference>
<dbReference type="PRINTS" id="PR00377">
    <property type="entry name" value="IMPHPHTASES"/>
</dbReference>
<dbReference type="OrthoDB" id="9785695at2"/>
<dbReference type="EC" id="3.1.3.25" evidence="9"/>
<accession>A0A095XZ16</accession>
<evidence type="ECO:0000256" key="3">
    <source>
        <dbReference type="ARBA" id="ARBA00009759"/>
    </source>
</evidence>
<comment type="similarity">
    <text evidence="3 9">Belongs to the inositol monophosphatase superfamily.</text>
</comment>
<feature type="binding site" evidence="8">
    <location>
        <position position="86"/>
    </location>
    <ligand>
        <name>Mg(2+)</name>
        <dbReference type="ChEBI" id="CHEBI:18420"/>
        <label>1</label>
        <note>catalytic</note>
    </ligand>
</feature>
<dbReference type="AlphaFoldDB" id="A0A095XZ16"/>
<keyword evidence="11" id="KW-1185">Reference proteome</keyword>
<dbReference type="Pfam" id="PF00459">
    <property type="entry name" value="Inositol_P"/>
    <property type="match status" value="1"/>
</dbReference>